<reference evidence="2 3" key="2">
    <citation type="journal article" date="2010" name="Stand. Genomic Sci.">
        <title>Complete genome sequence of Kribbella flavida type strain (IFO 14399).</title>
        <authorList>
            <person name="Pukall R."/>
            <person name="Lapidus A."/>
            <person name="Glavina Del Rio T."/>
            <person name="Copeland A."/>
            <person name="Tice H."/>
            <person name="Cheng J.-F."/>
            <person name="Lucas S."/>
            <person name="Chen F."/>
            <person name="Nolan M."/>
            <person name="LaButti K."/>
            <person name="Pati A."/>
            <person name="Ivanova N."/>
            <person name="Mavrommatis K."/>
            <person name="Mikhailova N."/>
            <person name="Pitluck S."/>
            <person name="Bruce D."/>
            <person name="Goodwin L."/>
            <person name="Land M."/>
            <person name="Hauser L."/>
            <person name="Chang Y.-J."/>
            <person name="Jeffries C.D."/>
            <person name="Chen A."/>
            <person name="Palaniappan K."/>
            <person name="Chain P."/>
            <person name="Rohde M."/>
            <person name="Goeker M."/>
            <person name="Bristow J."/>
            <person name="Eisen J.A."/>
            <person name="Markowitz V."/>
            <person name="Hugenholtz P."/>
            <person name="Kyrpides N.C."/>
            <person name="Klenk H.-P."/>
            <person name="Brettin T."/>
        </authorList>
    </citation>
    <scope>NUCLEOTIDE SEQUENCE [LARGE SCALE GENOMIC DNA]</scope>
    <source>
        <strain evidence="3">DSM 17836 / JCM 10339 / NBRC 14399</strain>
    </source>
</reference>
<dbReference type="PANTHER" id="PTHR35525:SF3">
    <property type="entry name" value="BLL6575 PROTEIN"/>
    <property type="match status" value="1"/>
</dbReference>
<dbReference type="Proteomes" id="UP000007967">
    <property type="component" value="Chromosome"/>
</dbReference>
<dbReference type="EMBL" id="CP001736">
    <property type="protein sequence ID" value="ADB32925.1"/>
    <property type="molecule type" value="Genomic_DNA"/>
</dbReference>
<evidence type="ECO:0000313" key="3">
    <source>
        <dbReference type="Proteomes" id="UP000007967"/>
    </source>
</evidence>
<dbReference type="HOGENOM" id="CLU_1568696_0_0_11"/>
<sequence>MFIEGLPPATVVAVVNGWGSEPRRAGHRQELPPLPDALLPPWAEADDAGLEWAADRLFPIFASTDLTERAESLAAVLDRTKVRPTVRYDAEGFASPWLVEPRHAVLAAAALTLRTQFAEHDPARVGLCSAGNCADVYIDVSARAHRRFCSVTCQNRTRTAAYRRRRSATP</sequence>
<dbReference type="InterPro" id="IPR010852">
    <property type="entry name" value="ABATE"/>
</dbReference>
<evidence type="ECO:0000313" key="2">
    <source>
        <dbReference type="EMBL" id="ADB32925.1"/>
    </source>
</evidence>
<dbReference type="PANTHER" id="PTHR35525">
    <property type="entry name" value="BLL6575 PROTEIN"/>
    <property type="match status" value="1"/>
</dbReference>
<name>D2PQ01_KRIFD</name>
<dbReference type="OrthoDB" id="3531194at2"/>
<evidence type="ECO:0000259" key="1">
    <source>
        <dbReference type="Pfam" id="PF11706"/>
    </source>
</evidence>
<dbReference type="eggNOG" id="COG5516">
    <property type="taxonomic scope" value="Bacteria"/>
</dbReference>
<dbReference type="InterPro" id="IPR021005">
    <property type="entry name" value="Znf_CGNR"/>
</dbReference>
<dbReference type="Gene3D" id="1.10.3300.10">
    <property type="entry name" value="Jann2411-like domain"/>
    <property type="match status" value="1"/>
</dbReference>
<protein>
    <recommendedName>
        <fullName evidence="1">Zinc finger CGNR domain-containing protein</fullName>
    </recommendedName>
</protein>
<feature type="domain" description="Zinc finger CGNR" evidence="1">
    <location>
        <begin position="124"/>
        <end position="166"/>
    </location>
</feature>
<proteinExistence type="predicted"/>
<dbReference type="InterPro" id="IPR023286">
    <property type="entry name" value="ABATE_dom_sf"/>
</dbReference>
<keyword evidence="3" id="KW-1185">Reference proteome</keyword>
<dbReference type="KEGG" id="kfl:Kfla_3872"/>
<dbReference type="Pfam" id="PF11706">
    <property type="entry name" value="zf-CGNR"/>
    <property type="match status" value="1"/>
</dbReference>
<dbReference type="AlphaFoldDB" id="D2PQ01"/>
<organism evidence="2 3">
    <name type="scientific">Kribbella flavida (strain DSM 17836 / JCM 10339 / NBRC 14399)</name>
    <dbReference type="NCBI Taxonomy" id="479435"/>
    <lineage>
        <taxon>Bacteria</taxon>
        <taxon>Bacillati</taxon>
        <taxon>Actinomycetota</taxon>
        <taxon>Actinomycetes</taxon>
        <taxon>Propionibacteriales</taxon>
        <taxon>Kribbellaceae</taxon>
        <taxon>Kribbella</taxon>
    </lineage>
</organism>
<reference evidence="3" key="1">
    <citation type="submission" date="2009-09" db="EMBL/GenBank/DDBJ databases">
        <title>The complete genome of Kribbella flavida DSM 17836.</title>
        <authorList>
            <consortium name="US DOE Joint Genome Institute (JGI-PGF)"/>
            <person name="Lucas S."/>
            <person name="Copeland A."/>
            <person name="Lapidus A."/>
            <person name="Glavina del Rio T."/>
            <person name="Dalin E."/>
            <person name="Tice H."/>
            <person name="Bruce D."/>
            <person name="Goodwin L."/>
            <person name="Pitluck S."/>
            <person name="Kyrpides N."/>
            <person name="Mavromatis K."/>
            <person name="Ivanova N."/>
            <person name="Saunders E."/>
            <person name="Brettin T."/>
            <person name="Detter J.C."/>
            <person name="Han C."/>
            <person name="Larimer F."/>
            <person name="Land M."/>
            <person name="Hauser L."/>
            <person name="Markowitz V."/>
            <person name="Cheng J.-F."/>
            <person name="Hugenholtz P."/>
            <person name="Woyke T."/>
            <person name="Wu D."/>
            <person name="Pukall R."/>
            <person name="Klenk H.-P."/>
            <person name="Eisen J.A."/>
        </authorList>
    </citation>
    <scope>NUCLEOTIDE SEQUENCE [LARGE SCALE GENOMIC DNA]</scope>
    <source>
        <strain evidence="3">DSM 17836 / JCM 10339 / NBRC 14399</strain>
    </source>
</reference>
<dbReference type="SUPFAM" id="SSF160904">
    <property type="entry name" value="Jann2411-like"/>
    <property type="match status" value="1"/>
</dbReference>
<dbReference type="RefSeq" id="WP_012921481.1">
    <property type="nucleotide sequence ID" value="NC_013729.1"/>
</dbReference>
<gene>
    <name evidence="2" type="ordered locus">Kfla_3872</name>
</gene>
<accession>D2PQ01</accession>
<dbReference type="STRING" id="479435.Kfla_3872"/>